<dbReference type="AlphaFoldDB" id="G4MX23"/>
<dbReference type="Proteomes" id="UP000009058">
    <property type="component" value="Chromosome 2"/>
</dbReference>
<gene>
    <name evidence="2" type="ORF">MGG_15792</name>
</gene>
<dbReference type="RefSeq" id="XP_003714928.1">
    <property type="nucleotide sequence ID" value="XM_003714880.1"/>
</dbReference>
<dbReference type="HOGENOM" id="CLU_038382_0_0_1"/>
<dbReference type="OrthoDB" id="4828201at2759"/>
<organism evidence="2 3">
    <name type="scientific">Pyricularia oryzae (strain 70-15 / ATCC MYA-4617 / FGSC 8958)</name>
    <name type="common">Rice blast fungus</name>
    <name type="synonym">Magnaporthe oryzae</name>
    <dbReference type="NCBI Taxonomy" id="242507"/>
    <lineage>
        <taxon>Eukaryota</taxon>
        <taxon>Fungi</taxon>
        <taxon>Dikarya</taxon>
        <taxon>Ascomycota</taxon>
        <taxon>Pezizomycotina</taxon>
        <taxon>Sordariomycetes</taxon>
        <taxon>Sordariomycetidae</taxon>
        <taxon>Magnaporthales</taxon>
        <taxon>Pyriculariaceae</taxon>
        <taxon>Pyricularia</taxon>
    </lineage>
</organism>
<dbReference type="eggNOG" id="ENOG502SW3I">
    <property type="taxonomic scope" value="Eukaryota"/>
</dbReference>
<dbReference type="VEuPathDB" id="FungiDB:MGG_15792"/>
<dbReference type="KEGG" id="mgr:MGG_15792"/>
<name>G4MX23_PYRO7</name>
<dbReference type="GeneID" id="12985457"/>
<sequence>MSSTKRKRDAAENVPRKNAKTSPEDWVEGRTNRELAKPYLLAVAKMPVDALDTTWSVGRNRALDHGHVRRLRETFATTGLERNADENRLLLLCSADEVRRAKSEHGPPDGDVLTFFNWATINDQAEVMAGQHRIQALREYVRKAKAPPSEMWWTCELYDRDRLPSELNIKMRINRRDPGLPDNQGQIWLQLMSIASDPAGSLAPGNTVKIDNKLVGALRLGGEKNFPTRRLVSIWNRKAWRERVTKWCSTRLGMETFNISNFEWLARLRIDEYWFDTLDAALHTLEALPLDEKAYLGREEWSRLARALDGKTRDDLSIAVDGLFYTEKKGRRTRTENLLPHLSDEAYEAVVHAAATGNLAFPDVKHQLRPRKEEMLLTISILQHVVAWINPACALEIDDISPTAKDKPPICVYLLKALSRMAAERGDDEYPDDAARTIQRVVLQFAEKHIAEIKALSPSTSQPLTLVDSPAYAQRFKHPVWARILRLVRRTTDTPGGPVLRSAWQMDCATRQVRKQDEMSIMVRGFCIVGGVSRT</sequence>
<evidence type="ECO:0000256" key="1">
    <source>
        <dbReference type="SAM" id="MobiDB-lite"/>
    </source>
</evidence>
<reference key="2">
    <citation type="submission" date="2011-05" db="EMBL/GenBank/DDBJ databases">
        <title>The Genome Sequence of Magnaporthe oryzae 70-15.</title>
        <authorList>
            <consortium name="The Broad Institute Genome Sequencing Platform"/>
            <person name="Ma L.-J."/>
            <person name="Dead R."/>
            <person name="Young S.K."/>
            <person name="Zeng Q."/>
            <person name="Gargeya S."/>
            <person name="Fitzgerald M."/>
            <person name="Haas B."/>
            <person name="Abouelleil A."/>
            <person name="Alvarado L."/>
            <person name="Arachchi H.M."/>
            <person name="Berlin A."/>
            <person name="Brown A."/>
            <person name="Chapman S.B."/>
            <person name="Chen Z."/>
            <person name="Dunbar C."/>
            <person name="Freedman E."/>
            <person name="Gearin G."/>
            <person name="Gellesch M."/>
            <person name="Goldberg J."/>
            <person name="Griggs A."/>
            <person name="Gujja S."/>
            <person name="Heiman D."/>
            <person name="Howarth C."/>
            <person name="Larson L."/>
            <person name="Lui A."/>
            <person name="MacDonald P.J.P."/>
            <person name="Mehta T."/>
            <person name="Montmayeur A."/>
            <person name="Murphy C."/>
            <person name="Neiman D."/>
            <person name="Pearson M."/>
            <person name="Priest M."/>
            <person name="Roberts A."/>
            <person name="Saif S."/>
            <person name="Shea T."/>
            <person name="Shenoy N."/>
            <person name="Sisk P."/>
            <person name="Stolte C."/>
            <person name="Sykes S."/>
            <person name="Yandava C."/>
            <person name="Wortman J."/>
            <person name="Nusbaum C."/>
            <person name="Birren B."/>
        </authorList>
    </citation>
    <scope>NUCLEOTIDE SEQUENCE</scope>
    <source>
        <strain>70-15</strain>
    </source>
</reference>
<accession>G4MX23</accession>
<dbReference type="EMBL" id="CM001232">
    <property type="protein sequence ID" value="EHA55121.1"/>
    <property type="molecule type" value="Genomic_DNA"/>
</dbReference>
<feature type="region of interest" description="Disordered" evidence="1">
    <location>
        <begin position="1"/>
        <end position="29"/>
    </location>
</feature>
<dbReference type="InParanoid" id="G4MX23"/>
<protein>
    <submittedName>
        <fullName evidence="2">Uncharacterized protein</fullName>
    </submittedName>
</protein>
<evidence type="ECO:0000313" key="3">
    <source>
        <dbReference type="Proteomes" id="UP000009058"/>
    </source>
</evidence>
<keyword evidence="3" id="KW-1185">Reference proteome</keyword>
<proteinExistence type="predicted"/>
<reference evidence="2 3" key="1">
    <citation type="journal article" date="2005" name="Nature">
        <title>The genome sequence of the rice blast fungus Magnaporthe grisea.</title>
        <authorList>
            <person name="Dean R.A."/>
            <person name="Talbot N.J."/>
            <person name="Ebbole D.J."/>
            <person name="Farman M.L."/>
            <person name="Mitchell T.K."/>
            <person name="Orbach M.J."/>
            <person name="Thon M."/>
            <person name="Kulkarni R."/>
            <person name="Xu J.R."/>
            <person name="Pan H."/>
            <person name="Read N.D."/>
            <person name="Lee Y.H."/>
            <person name="Carbone I."/>
            <person name="Brown D."/>
            <person name="Oh Y.Y."/>
            <person name="Donofrio N."/>
            <person name="Jeong J.S."/>
            <person name="Soanes D.M."/>
            <person name="Djonovic S."/>
            <person name="Kolomiets E."/>
            <person name="Rehmeyer C."/>
            <person name="Li W."/>
            <person name="Harding M."/>
            <person name="Kim S."/>
            <person name="Lebrun M.H."/>
            <person name="Bohnert H."/>
            <person name="Coughlan S."/>
            <person name="Butler J."/>
            <person name="Calvo S."/>
            <person name="Ma L.J."/>
            <person name="Nicol R."/>
            <person name="Purcell S."/>
            <person name="Nusbaum C."/>
            <person name="Galagan J.E."/>
            <person name="Birren B.W."/>
        </authorList>
    </citation>
    <scope>NUCLEOTIDE SEQUENCE [LARGE SCALE GENOMIC DNA]</scope>
    <source>
        <strain evidence="3">70-15 / ATCC MYA-4617 / FGSC 8958</strain>
    </source>
</reference>
<evidence type="ECO:0000313" key="2">
    <source>
        <dbReference type="EMBL" id="EHA55121.1"/>
    </source>
</evidence>